<protein>
    <recommendedName>
        <fullName evidence="3">Peptidase_C39 like family protein</fullName>
    </recommendedName>
</protein>
<name>A0A1H1UM62_9CELL</name>
<keyword evidence="2" id="KW-1185">Reference proteome</keyword>
<reference evidence="2" key="1">
    <citation type="submission" date="2016-10" db="EMBL/GenBank/DDBJ databases">
        <authorList>
            <person name="Varghese N."/>
            <person name="Submissions S."/>
        </authorList>
    </citation>
    <scope>NUCLEOTIDE SEQUENCE [LARGE SCALE GENOMIC DNA]</scope>
    <source>
        <strain evidence="2">DSM 22126</strain>
    </source>
</reference>
<dbReference type="STRING" id="545619.SAMN04489860_2221"/>
<dbReference type="AlphaFoldDB" id="A0A1H1UM62"/>
<sequence length="222" mass="23835">MPPSSCSDLPEHRRPVDPVRQVDATTCGAAVLAVLAVAGGNLSTAAGRQHDLRRRATSLGVGAPWPRAGGLPAWPRALGIPPWGLAREARYGPVRYRHQVVADDTPRGRRALLALADWARVGVPVPLYVGGDTRGGAARAVPRHVVLLVDVTGPVGRATWHLYEPSSGAMTSVREEHVLGAGREALAARRRAWGGWWRIAWMLVPEMAQNTHDRTRTCPCGG</sequence>
<accession>A0A1H1UM62</accession>
<proteinExistence type="predicted"/>
<dbReference type="eggNOG" id="ENOG503353G">
    <property type="taxonomic scope" value="Bacteria"/>
</dbReference>
<organism evidence="1 2">
    <name type="scientific">Paraoerskovia marina</name>
    <dbReference type="NCBI Taxonomy" id="545619"/>
    <lineage>
        <taxon>Bacteria</taxon>
        <taxon>Bacillati</taxon>
        <taxon>Actinomycetota</taxon>
        <taxon>Actinomycetes</taxon>
        <taxon>Micrococcales</taxon>
        <taxon>Cellulomonadaceae</taxon>
        <taxon>Paraoerskovia</taxon>
    </lineage>
</organism>
<gene>
    <name evidence="1" type="ORF">SAMN04489860_2221</name>
</gene>
<dbReference type="Proteomes" id="UP000185663">
    <property type="component" value="Chromosome I"/>
</dbReference>
<evidence type="ECO:0000313" key="2">
    <source>
        <dbReference type="Proteomes" id="UP000185663"/>
    </source>
</evidence>
<evidence type="ECO:0008006" key="3">
    <source>
        <dbReference type="Google" id="ProtNLM"/>
    </source>
</evidence>
<dbReference type="EMBL" id="LT629776">
    <property type="protein sequence ID" value="SDS72909.1"/>
    <property type="molecule type" value="Genomic_DNA"/>
</dbReference>
<evidence type="ECO:0000313" key="1">
    <source>
        <dbReference type="EMBL" id="SDS72909.1"/>
    </source>
</evidence>